<evidence type="ECO:0000313" key="17">
    <source>
        <dbReference type="EMBL" id="MBB3184438.1"/>
    </source>
</evidence>
<dbReference type="GO" id="GO:0051539">
    <property type="term" value="F:4 iron, 4 sulfur cluster binding"/>
    <property type="evidence" value="ECO:0007669"/>
    <property type="project" value="UniProtKB-UniRule"/>
</dbReference>
<evidence type="ECO:0000256" key="10">
    <source>
        <dbReference type="ARBA" id="ARBA00023004"/>
    </source>
</evidence>
<comment type="cofactor">
    <cofactor evidence="1 14">
        <name>FMN</name>
        <dbReference type="ChEBI" id="CHEBI:58210"/>
    </cofactor>
</comment>
<comment type="catalytic activity">
    <reaction evidence="13 14">
        <text>a quinone + NADH + 5 H(+)(in) = a quinol + NAD(+) + 4 H(+)(out)</text>
        <dbReference type="Rhea" id="RHEA:57888"/>
        <dbReference type="ChEBI" id="CHEBI:15378"/>
        <dbReference type="ChEBI" id="CHEBI:24646"/>
        <dbReference type="ChEBI" id="CHEBI:57540"/>
        <dbReference type="ChEBI" id="CHEBI:57945"/>
        <dbReference type="ChEBI" id="CHEBI:132124"/>
    </reaction>
</comment>
<comment type="caution">
    <text evidence="17">The sequence shown here is derived from an EMBL/GenBank/DDBJ whole genome shotgun (WGS) entry which is preliminary data.</text>
</comment>
<evidence type="ECO:0000256" key="8">
    <source>
        <dbReference type="ARBA" id="ARBA00022723"/>
    </source>
</evidence>
<dbReference type="SMART" id="SM00928">
    <property type="entry name" value="NADH_4Fe-4S"/>
    <property type="match status" value="1"/>
</dbReference>
<keyword evidence="14" id="KW-0874">Quinone</keyword>
<dbReference type="PROSITE" id="PS00645">
    <property type="entry name" value="COMPLEX1_51K_2"/>
    <property type="match status" value="1"/>
</dbReference>
<dbReference type="InterPro" id="IPR037225">
    <property type="entry name" value="Nuo51_FMN-bd_sf"/>
</dbReference>
<dbReference type="InterPro" id="IPR019575">
    <property type="entry name" value="Nuop51_4Fe4S-bd"/>
</dbReference>
<gene>
    <name evidence="17" type="ORF">FHR95_002011</name>
</gene>
<keyword evidence="9" id="KW-1278">Translocase</keyword>
<keyword evidence="8 14" id="KW-0479">Metal-binding</keyword>
<dbReference type="EMBL" id="JACHXQ010000006">
    <property type="protein sequence ID" value="MBB3184438.1"/>
    <property type="molecule type" value="Genomic_DNA"/>
</dbReference>
<accession>A0A7W5DLM3</accession>
<evidence type="ECO:0000256" key="13">
    <source>
        <dbReference type="ARBA" id="ARBA00047712"/>
    </source>
</evidence>
<keyword evidence="18" id="KW-1185">Reference proteome</keyword>
<evidence type="ECO:0000256" key="14">
    <source>
        <dbReference type="RuleBase" id="RU364066"/>
    </source>
</evidence>
<evidence type="ECO:0000256" key="5">
    <source>
        <dbReference type="ARBA" id="ARBA00022485"/>
    </source>
</evidence>
<comment type="cofactor">
    <cofactor evidence="2 14">
        <name>[4Fe-4S] cluster</name>
        <dbReference type="ChEBI" id="CHEBI:49883"/>
    </cofactor>
</comment>
<evidence type="ECO:0000256" key="12">
    <source>
        <dbReference type="ARBA" id="ARBA00023027"/>
    </source>
</evidence>
<evidence type="ECO:0000259" key="16">
    <source>
        <dbReference type="SMART" id="SM00928"/>
    </source>
</evidence>
<evidence type="ECO:0000256" key="7">
    <source>
        <dbReference type="ARBA" id="ARBA00022643"/>
    </source>
</evidence>
<dbReference type="SUPFAM" id="SSF142984">
    <property type="entry name" value="Nqo1 middle domain-like"/>
    <property type="match status" value="1"/>
</dbReference>
<dbReference type="FunFam" id="3.40.50.11540:FF:000001">
    <property type="entry name" value="NADH dehydrogenase [ubiquinone] flavoprotein 1, mitochondrial"/>
    <property type="match status" value="1"/>
</dbReference>
<dbReference type="GO" id="GO:0010181">
    <property type="term" value="F:FMN binding"/>
    <property type="evidence" value="ECO:0007669"/>
    <property type="project" value="InterPro"/>
</dbReference>
<dbReference type="EC" id="7.1.1.-" evidence="14"/>
<dbReference type="SUPFAM" id="SSF140490">
    <property type="entry name" value="Nqo1C-terminal domain-like"/>
    <property type="match status" value="1"/>
</dbReference>
<dbReference type="GO" id="GO:0046872">
    <property type="term" value="F:metal ion binding"/>
    <property type="evidence" value="ECO:0007669"/>
    <property type="project" value="UniProtKB-KW"/>
</dbReference>
<dbReference type="Gene3D" id="3.40.50.11540">
    <property type="entry name" value="NADH-ubiquinone oxidoreductase 51kDa subunit"/>
    <property type="match status" value="1"/>
</dbReference>
<keyword evidence="12 14" id="KW-0520">NAD</keyword>
<keyword evidence="7 14" id="KW-0288">FMN</keyword>
<dbReference type="GO" id="GO:0048038">
    <property type="term" value="F:quinone binding"/>
    <property type="evidence" value="ECO:0007669"/>
    <property type="project" value="UniProtKB-KW"/>
</dbReference>
<dbReference type="Gene3D" id="3.10.20.600">
    <property type="match status" value="1"/>
</dbReference>
<protein>
    <recommendedName>
        <fullName evidence="4 14">NADH-quinone oxidoreductase subunit F</fullName>
        <ecNumber evidence="14">7.1.1.-</ecNumber>
    </recommendedName>
</protein>
<dbReference type="GO" id="GO:0008137">
    <property type="term" value="F:NADH dehydrogenase (ubiquinone) activity"/>
    <property type="evidence" value="ECO:0007669"/>
    <property type="project" value="InterPro"/>
</dbReference>
<evidence type="ECO:0000313" key="18">
    <source>
        <dbReference type="Proteomes" id="UP000563050"/>
    </source>
</evidence>
<evidence type="ECO:0000256" key="2">
    <source>
        <dbReference type="ARBA" id="ARBA00001966"/>
    </source>
</evidence>
<dbReference type="PANTHER" id="PTHR43578">
    <property type="entry name" value="NADH-QUINONE OXIDOREDUCTASE SUBUNIT F"/>
    <property type="match status" value="1"/>
</dbReference>
<evidence type="ECO:0000256" key="1">
    <source>
        <dbReference type="ARBA" id="ARBA00001917"/>
    </source>
</evidence>
<dbReference type="FunFam" id="1.20.1440.230:FF:000002">
    <property type="entry name" value="NADH-quinone oxidoreductase subunit F"/>
    <property type="match status" value="1"/>
</dbReference>
<evidence type="ECO:0000256" key="4">
    <source>
        <dbReference type="ARBA" id="ARBA00019901"/>
    </source>
</evidence>
<sequence length="457" mass="49810">MSARRYHSQLRQRSAERRVETHPLTWRLREDGAVLGLEEYVEKDGYAAVREVLSHRSPDDVVTTMKEANVRGRGGAGFSAGMKWSLTMTGPNIPRGYLVCNADEMEPGTFKDRLLLEQQPHLLIEGMILGAYANHSRFGYIFLRGEYVEAARVLSRALEEAREAGWLGRHVAGSDFDFDIALHTGAGRYICGEETALINSLEGLRANPRAKPPFPGQSGAWGKPTVVNNVETLCNAPAVMRHGAEWYQALSGELSDDGGTKLYGVSGKVARAGLWELPIGTTGRELLERAGGMRDGRALKAWLPGGGSTGFLLPEHLDHPLDFDTIGELGSRLGTGLMTVVNEDQSVLSLVRNLEQFFARESCGWCTPCRDGLPWTVKLLQALERGEGEPGDLEMLDKLADDLGPGQTFCAHAPGAAMPLQSALKHFREEFERGVATPPRAASAAEPMPAGDSFTRS</sequence>
<dbReference type="Pfam" id="PF10589">
    <property type="entry name" value="NADH_4Fe-4S"/>
    <property type="match status" value="1"/>
</dbReference>
<feature type="domain" description="NADH-ubiquinone oxidoreductase 51kDa subunit iron-sulphur binding" evidence="16">
    <location>
        <begin position="348"/>
        <end position="393"/>
    </location>
</feature>
<evidence type="ECO:0000256" key="11">
    <source>
        <dbReference type="ARBA" id="ARBA00023014"/>
    </source>
</evidence>
<feature type="region of interest" description="Disordered" evidence="15">
    <location>
        <begin position="435"/>
        <end position="457"/>
    </location>
</feature>
<keyword evidence="11 14" id="KW-0411">Iron-sulfur</keyword>
<evidence type="ECO:0000256" key="3">
    <source>
        <dbReference type="ARBA" id="ARBA00007523"/>
    </source>
</evidence>
<evidence type="ECO:0000256" key="9">
    <source>
        <dbReference type="ARBA" id="ARBA00022967"/>
    </source>
</evidence>
<keyword evidence="5 14" id="KW-0004">4Fe-4S</keyword>
<dbReference type="InterPro" id="IPR011537">
    <property type="entry name" value="NADH-UbQ_OxRdtase_suF"/>
</dbReference>
<dbReference type="AlphaFoldDB" id="A0A7W5DLM3"/>
<dbReference type="InterPro" id="IPR019554">
    <property type="entry name" value="Soluble_ligand-bd"/>
</dbReference>
<evidence type="ECO:0000256" key="15">
    <source>
        <dbReference type="SAM" id="MobiDB-lite"/>
    </source>
</evidence>
<dbReference type="RefSeq" id="WP_183314275.1">
    <property type="nucleotide sequence ID" value="NZ_JACHXQ010000006.1"/>
</dbReference>
<dbReference type="PANTHER" id="PTHR43578:SF3">
    <property type="entry name" value="NADH-QUINONE OXIDOREDUCTASE SUBUNIT F"/>
    <property type="match status" value="1"/>
</dbReference>
<name>A0A7W5DLM3_9GAMM</name>
<dbReference type="Gene3D" id="1.20.1440.230">
    <property type="entry name" value="NADH-ubiquinone oxidoreductase 51kDa subunit, iron-sulphur binding domain"/>
    <property type="match status" value="1"/>
</dbReference>
<organism evidence="17 18">
    <name type="scientific">Halomonas fontilapidosi</name>
    <dbReference type="NCBI Taxonomy" id="616675"/>
    <lineage>
        <taxon>Bacteria</taxon>
        <taxon>Pseudomonadati</taxon>
        <taxon>Pseudomonadota</taxon>
        <taxon>Gammaproteobacteria</taxon>
        <taxon>Oceanospirillales</taxon>
        <taxon>Halomonadaceae</taxon>
        <taxon>Halomonas</taxon>
    </lineage>
</organism>
<dbReference type="InterPro" id="IPR037207">
    <property type="entry name" value="Nuop51_4Fe4S-bd_sf"/>
</dbReference>
<keyword evidence="10 14" id="KW-0408">Iron</keyword>
<dbReference type="GO" id="GO:0051287">
    <property type="term" value="F:NAD binding"/>
    <property type="evidence" value="ECO:0007669"/>
    <property type="project" value="UniProtKB-UniRule"/>
</dbReference>
<comment type="function">
    <text evidence="14">NDH-1 shuttles electrons from NADH, via FMN and iron-sulfur (Fe-S) centers, to quinones in the respiratory chain.</text>
</comment>
<dbReference type="NCBIfam" id="TIGR01959">
    <property type="entry name" value="nuoF_fam"/>
    <property type="match status" value="1"/>
</dbReference>
<evidence type="ECO:0000256" key="6">
    <source>
        <dbReference type="ARBA" id="ARBA00022630"/>
    </source>
</evidence>
<dbReference type="Pfam" id="PF01512">
    <property type="entry name" value="Complex1_51K"/>
    <property type="match status" value="1"/>
</dbReference>
<keyword evidence="6 14" id="KW-0285">Flavoprotein</keyword>
<comment type="similarity">
    <text evidence="3 14">Belongs to the complex I 51 kDa subunit family.</text>
</comment>
<dbReference type="SUPFAM" id="SSF142019">
    <property type="entry name" value="Nqo1 FMN-binding domain-like"/>
    <property type="match status" value="1"/>
</dbReference>
<dbReference type="InterPro" id="IPR001949">
    <property type="entry name" value="NADH-UbQ_OxRdtase_51kDa_CS"/>
</dbReference>
<dbReference type="InterPro" id="IPR011538">
    <property type="entry name" value="Nuo51_FMN-bd"/>
</dbReference>
<dbReference type="Proteomes" id="UP000563050">
    <property type="component" value="Unassembled WGS sequence"/>
</dbReference>
<reference evidence="17 18" key="1">
    <citation type="submission" date="2020-08" db="EMBL/GenBank/DDBJ databases">
        <title>Genomic Encyclopedia of Type Strains, Phase III (KMG-III): the genomes of soil and plant-associated and newly described type strains.</title>
        <authorList>
            <person name="Whitman W."/>
        </authorList>
    </citation>
    <scope>NUCLEOTIDE SEQUENCE [LARGE SCALE GENOMIC DNA]</scope>
    <source>
        <strain evidence="17 18">CECT 7341</strain>
    </source>
</reference>
<proteinExistence type="inferred from homology"/>
<dbReference type="Gene3D" id="6.10.250.1450">
    <property type="match status" value="1"/>
</dbReference>
<dbReference type="Pfam" id="PF10531">
    <property type="entry name" value="SLBB"/>
    <property type="match status" value="1"/>
</dbReference>
<dbReference type="PROSITE" id="PS00644">
    <property type="entry name" value="COMPLEX1_51K_1"/>
    <property type="match status" value="1"/>
</dbReference>